<dbReference type="PROSITE" id="PS00187">
    <property type="entry name" value="TPP_ENZYMES"/>
    <property type="match status" value="1"/>
</dbReference>
<dbReference type="Gene3D" id="3.40.50.1220">
    <property type="entry name" value="TPP-binding domain"/>
    <property type="match status" value="1"/>
</dbReference>
<accession>A0A6J4TWC0</accession>
<proteinExistence type="inferred from homology"/>
<sequence>PAEIDDHFIPEVELVGDMYHTLTALGEESRHVPHSGGSGRLREVVLGRLENAKADEHFPAQPPRALYEIRKALGRDDILVSDVGLHKLWIGRMFPAHEPNTVLIANGLAGMGFAIPAAIAAKLVDPDRHVVTVNGDGGFLMNVQELETAVRLRTPIVNVVWENHQYGSIVWKQDNKFGRHFGVDFTNPDFVKLAEAFGMPARRCESADDFGKHLEWALGLDLPSLIVLPIDYSIDVAISEGLGAATVTT</sequence>
<dbReference type="EC" id="2.2.1.6" evidence="4"/>
<reference evidence="4" key="1">
    <citation type="submission" date="2020-02" db="EMBL/GenBank/DDBJ databases">
        <authorList>
            <person name="Meier V. D."/>
        </authorList>
    </citation>
    <scope>NUCLEOTIDE SEQUENCE</scope>
    <source>
        <strain evidence="4">AVDCRST_MAG85</strain>
    </source>
</reference>
<dbReference type="GO" id="GO:0005948">
    <property type="term" value="C:acetolactate synthase complex"/>
    <property type="evidence" value="ECO:0007669"/>
    <property type="project" value="TreeGrafter"/>
</dbReference>
<dbReference type="GO" id="GO:0050660">
    <property type="term" value="F:flavin adenine dinucleotide binding"/>
    <property type="evidence" value="ECO:0007669"/>
    <property type="project" value="TreeGrafter"/>
</dbReference>
<evidence type="ECO:0000256" key="1">
    <source>
        <dbReference type="ARBA" id="ARBA00007812"/>
    </source>
</evidence>
<dbReference type="GO" id="GO:0000287">
    <property type="term" value="F:magnesium ion binding"/>
    <property type="evidence" value="ECO:0007669"/>
    <property type="project" value="InterPro"/>
</dbReference>
<feature type="domain" description="Thiamine pyrophosphate enzyme TPP-binding" evidence="3">
    <location>
        <begin position="82"/>
        <end position="227"/>
    </location>
</feature>
<dbReference type="SUPFAM" id="SSF52518">
    <property type="entry name" value="Thiamin diphosphate-binding fold (THDP-binding)"/>
    <property type="match status" value="1"/>
</dbReference>
<dbReference type="EMBL" id="CADCVT010000443">
    <property type="protein sequence ID" value="CAA9534143.1"/>
    <property type="molecule type" value="Genomic_DNA"/>
</dbReference>
<dbReference type="PANTHER" id="PTHR18968:SF129">
    <property type="entry name" value="ACETOLACTATE SYNTHASE"/>
    <property type="match status" value="1"/>
</dbReference>
<protein>
    <submittedName>
        <fullName evidence="4">Acetolactate synthase large subunit</fullName>
        <ecNumber evidence="4">2.2.1.6</ecNumber>
    </submittedName>
</protein>
<evidence type="ECO:0000313" key="4">
    <source>
        <dbReference type="EMBL" id="CAA9534143.1"/>
    </source>
</evidence>
<evidence type="ECO:0000259" key="3">
    <source>
        <dbReference type="Pfam" id="PF02775"/>
    </source>
</evidence>
<dbReference type="GO" id="GO:0030976">
    <property type="term" value="F:thiamine pyrophosphate binding"/>
    <property type="evidence" value="ECO:0007669"/>
    <property type="project" value="InterPro"/>
</dbReference>
<dbReference type="Gene3D" id="3.40.50.970">
    <property type="match status" value="1"/>
</dbReference>
<keyword evidence="4" id="KW-0808">Transferase</keyword>
<dbReference type="InterPro" id="IPR000399">
    <property type="entry name" value="TPP-bd_CS"/>
</dbReference>
<name>A0A6J4TWC0_9ACTN</name>
<dbReference type="InterPro" id="IPR045229">
    <property type="entry name" value="TPP_enz"/>
</dbReference>
<evidence type="ECO:0000256" key="2">
    <source>
        <dbReference type="ARBA" id="ARBA00023052"/>
    </source>
</evidence>
<keyword evidence="2" id="KW-0786">Thiamine pyrophosphate</keyword>
<dbReference type="PANTHER" id="PTHR18968">
    <property type="entry name" value="THIAMINE PYROPHOSPHATE ENZYMES"/>
    <property type="match status" value="1"/>
</dbReference>
<dbReference type="GO" id="GO:0009097">
    <property type="term" value="P:isoleucine biosynthetic process"/>
    <property type="evidence" value="ECO:0007669"/>
    <property type="project" value="TreeGrafter"/>
</dbReference>
<gene>
    <name evidence="4" type="ORF">AVDCRST_MAG85-3942</name>
</gene>
<dbReference type="InterPro" id="IPR011766">
    <property type="entry name" value="TPP_enzyme_TPP-bd"/>
</dbReference>
<dbReference type="GO" id="GO:0003984">
    <property type="term" value="F:acetolactate synthase activity"/>
    <property type="evidence" value="ECO:0007669"/>
    <property type="project" value="UniProtKB-EC"/>
</dbReference>
<dbReference type="Pfam" id="PF02775">
    <property type="entry name" value="TPP_enzyme_C"/>
    <property type="match status" value="1"/>
</dbReference>
<comment type="similarity">
    <text evidence="1">Belongs to the TPP enzyme family.</text>
</comment>
<dbReference type="AlphaFoldDB" id="A0A6J4TWC0"/>
<feature type="non-terminal residue" evidence="4">
    <location>
        <position position="1"/>
    </location>
</feature>
<organism evidence="4">
    <name type="scientific">uncultured Solirubrobacteraceae bacterium</name>
    <dbReference type="NCBI Taxonomy" id="1162706"/>
    <lineage>
        <taxon>Bacteria</taxon>
        <taxon>Bacillati</taxon>
        <taxon>Actinomycetota</taxon>
        <taxon>Thermoleophilia</taxon>
        <taxon>Solirubrobacterales</taxon>
        <taxon>Solirubrobacteraceae</taxon>
        <taxon>environmental samples</taxon>
    </lineage>
</organism>
<dbReference type="InterPro" id="IPR029061">
    <property type="entry name" value="THDP-binding"/>
</dbReference>
<dbReference type="GO" id="GO:0009099">
    <property type="term" value="P:L-valine biosynthetic process"/>
    <property type="evidence" value="ECO:0007669"/>
    <property type="project" value="TreeGrafter"/>
</dbReference>